<dbReference type="Gene3D" id="3.40.50.1820">
    <property type="entry name" value="alpha/beta hydrolase"/>
    <property type="match status" value="1"/>
</dbReference>
<evidence type="ECO:0000259" key="1">
    <source>
        <dbReference type="Pfam" id="PF01764"/>
    </source>
</evidence>
<evidence type="ECO:0000313" key="2">
    <source>
        <dbReference type="EMBL" id="CAJ0568507.1"/>
    </source>
</evidence>
<dbReference type="Proteomes" id="UP001177023">
    <property type="component" value="Unassembled WGS sequence"/>
</dbReference>
<dbReference type="SUPFAM" id="SSF53474">
    <property type="entry name" value="alpha/beta-Hydrolases"/>
    <property type="match status" value="1"/>
</dbReference>
<dbReference type="EMBL" id="CATQJA010001754">
    <property type="protein sequence ID" value="CAJ0568507.1"/>
    <property type="molecule type" value="Genomic_DNA"/>
</dbReference>
<dbReference type="AlphaFoldDB" id="A0AA36CGB6"/>
<sequence length="309" mass="34419">MRSIFLILLPLIVAIEDRPTNYAALFNHWGWSALNNNRDLATRMLGLGLGSINKDKDCFDAIATQSALQIEKIAELRNKAAVSLVDHSYRHDEKAIFELQRQQLVAFGIKHCGHEVSVGERLLDAFNVIKEYVSGVLVKLSVDPRNNLVFQGHSLGGCLAQMFSLWTHEQNIWWHGRVSTIGFGQPRCGDVHFTDAVKKANRVIGRVYQPPDAFMNYPQAAHVTYKDGVPQPAIGFHHAGDVALMSALSREVGANILGQLIRTLPQSANKTGSYAHLDEVFLIHAKKMVDGRQRSRFGGFEDDPLAQLK</sequence>
<proteinExistence type="predicted"/>
<dbReference type="PANTHER" id="PTHR45908:SF8">
    <property type="entry name" value="FUNGAL LIPASE-LIKE DOMAIN-CONTAINING PROTEIN"/>
    <property type="match status" value="1"/>
</dbReference>
<organism evidence="2 3">
    <name type="scientific">Mesorhabditis spiculigera</name>
    <dbReference type="NCBI Taxonomy" id="96644"/>
    <lineage>
        <taxon>Eukaryota</taxon>
        <taxon>Metazoa</taxon>
        <taxon>Ecdysozoa</taxon>
        <taxon>Nematoda</taxon>
        <taxon>Chromadorea</taxon>
        <taxon>Rhabditida</taxon>
        <taxon>Rhabditina</taxon>
        <taxon>Rhabditomorpha</taxon>
        <taxon>Rhabditoidea</taxon>
        <taxon>Rhabditidae</taxon>
        <taxon>Mesorhabditinae</taxon>
        <taxon>Mesorhabditis</taxon>
    </lineage>
</organism>
<name>A0AA36CGB6_9BILA</name>
<dbReference type="Pfam" id="PF01764">
    <property type="entry name" value="Lipase_3"/>
    <property type="match status" value="1"/>
</dbReference>
<reference evidence="2" key="1">
    <citation type="submission" date="2023-06" db="EMBL/GenBank/DDBJ databases">
        <authorList>
            <person name="Delattre M."/>
        </authorList>
    </citation>
    <scope>NUCLEOTIDE SEQUENCE</scope>
    <source>
        <strain evidence="2">AF72</strain>
    </source>
</reference>
<evidence type="ECO:0000313" key="3">
    <source>
        <dbReference type="Proteomes" id="UP001177023"/>
    </source>
</evidence>
<feature type="domain" description="Fungal lipase-type" evidence="1">
    <location>
        <begin position="111"/>
        <end position="213"/>
    </location>
</feature>
<accession>A0AA36CGB6</accession>
<comment type="caution">
    <text evidence="2">The sequence shown here is derived from an EMBL/GenBank/DDBJ whole genome shotgun (WGS) entry which is preliminary data.</text>
</comment>
<protein>
    <recommendedName>
        <fullName evidence="1">Fungal lipase-type domain-containing protein</fullName>
    </recommendedName>
</protein>
<keyword evidence="3" id="KW-1185">Reference proteome</keyword>
<dbReference type="PANTHER" id="PTHR45908">
    <property type="entry name" value="PROTEIN CBG11750-RELATED"/>
    <property type="match status" value="1"/>
</dbReference>
<dbReference type="GO" id="GO:0006629">
    <property type="term" value="P:lipid metabolic process"/>
    <property type="evidence" value="ECO:0007669"/>
    <property type="project" value="InterPro"/>
</dbReference>
<dbReference type="InterPro" id="IPR002921">
    <property type="entry name" value="Fungal_lipase-type"/>
</dbReference>
<gene>
    <name evidence="2" type="ORF">MSPICULIGERA_LOCUS7024</name>
</gene>
<dbReference type="InterPro" id="IPR029058">
    <property type="entry name" value="AB_hydrolase_fold"/>
</dbReference>
<feature type="non-terminal residue" evidence="2">
    <location>
        <position position="309"/>
    </location>
</feature>